<gene>
    <name evidence="2" type="primary">pedA</name>
</gene>
<dbReference type="GO" id="GO:0008757">
    <property type="term" value="F:S-adenosylmethionine-dependent methyltransferase activity"/>
    <property type="evidence" value="ECO:0007669"/>
    <property type="project" value="InterPro"/>
</dbReference>
<dbReference type="AlphaFoldDB" id="Q6VTA0"/>
<name>Q6VTA0_UNCXX</name>
<sequence>MLKQRLFECISSHVDGIGYVPIDLQKIFDFGAAPSKDAHGSEASNTNSNDEKERLASHINQHYDHTFFSEGLTSLLVDGSDYRNIGYWDETTTTQHEASERLQDALLDFIPEKSGRILDAACGMGASTRHLLEYYPADNIWAINISEKQIEATRRNVPGCHAQVMNAVDLSFEEGFFDNILCIEAAFHFETRQKFLEEARRILRPGGRLVLSDVLFSSSERLEQYPIFPSAINHLNDTEEYRRLLKDTGFSQVEIEDVSDEVWGAHFIYAVKRVHEAFYKGELDIVQLTEMLWSYYQLNSITKHCLFICAQK</sequence>
<dbReference type="InterPro" id="IPR013216">
    <property type="entry name" value="Methyltransf_11"/>
</dbReference>
<proteinExistence type="predicted"/>
<dbReference type="Pfam" id="PF08241">
    <property type="entry name" value="Methyltransf_11"/>
    <property type="match status" value="1"/>
</dbReference>
<dbReference type="Gene3D" id="3.40.50.150">
    <property type="entry name" value="Vaccinia Virus protein VP39"/>
    <property type="match status" value="1"/>
</dbReference>
<dbReference type="GO" id="GO:0032259">
    <property type="term" value="P:methylation"/>
    <property type="evidence" value="ECO:0007669"/>
    <property type="project" value="UniProtKB-KW"/>
</dbReference>
<keyword evidence="2" id="KW-0808">Transferase</keyword>
<dbReference type="PANTHER" id="PTHR43591">
    <property type="entry name" value="METHYLTRANSFERASE"/>
    <property type="match status" value="1"/>
</dbReference>
<reference evidence="2" key="2">
    <citation type="journal article" date="2004" name="J. Bacteriol.">
        <title>Evidence for a symbiosis island involved in horizontal acquisition of pederin biosynthetic capabilities by the bacterial symbiont of Paederus fuscipes beetles.</title>
        <authorList>
            <person name="Piel J."/>
            <person name="Hofer I."/>
            <person name="Hui D."/>
        </authorList>
    </citation>
    <scope>NUCLEOTIDE SEQUENCE</scope>
</reference>
<evidence type="ECO:0000259" key="1">
    <source>
        <dbReference type="Pfam" id="PF08241"/>
    </source>
</evidence>
<evidence type="ECO:0000313" key="2">
    <source>
        <dbReference type="EMBL" id="AAS47557.1"/>
    </source>
</evidence>
<organism evidence="2">
    <name type="scientific">symbiont bacterium of Paederus fuscipes</name>
    <dbReference type="NCBI Taxonomy" id="176282"/>
    <lineage>
        <taxon>Bacteria</taxon>
    </lineage>
</organism>
<dbReference type="InterPro" id="IPR029063">
    <property type="entry name" value="SAM-dependent_MTases_sf"/>
</dbReference>
<reference evidence="2" key="1">
    <citation type="journal article" date="2002" name="Proc. Natl. Acad. Sci. U.S.A.">
        <title>A polyketide synthase-peptide synthetase gene cluster from an uncultured bacterial symbiont of Paederus beetles.</title>
        <authorList>
            <person name="Piel J."/>
        </authorList>
    </citation>
    <scope>NUCLEOTIDE SEQUENCE</scope>
</reference>
<protein>
    <submittedName>
        <fullName evidence="2">Putative methyltransferase</fullName>
    </submittedName>
</protein>
<dbReference type="EMBL" id="AH013687">
    <property type="protein sequence ID" value="AAS47557.1"/>
    <property type="molecule type" value="Genomic_DNA"/>
</dbReference>
<dbReference type="CDD" id="cd02440">
    <property type="entry name" value="AdoMet_MTases"/>
    <property type="match status" value="1"/>
</dbReference>
<accession>Q6VTA0</accession>
<dbReference type="SUPFAM" id="SSF53335">
    <property type="entry name" value="S-adenosyl-L-methionine-dependent methyltransferases"/>
    <property type="match status" value="1"/>
</dbReference>
<feature type="domain" description="Methyltransferase type 11" evidence="1">
    <location>
        <begin position="118"/>
        <end position="211"/>
    </location>
</feature>
<keyword evidence="2" id="KW-0489">Methyltransferase</keyword>